<dbReference type="Proteomes" id="UP001058974">
    <property type="component" value="Chromosome 5"/>
</dbReference>
<keyword evidence="2" id="KW-1185">Reference proteome</keyword>
<protein>
    <submittedName>
        <fullName evidence="1">Uncharacterized protein</fullName>
    </submittedName>
</protein>
<dbReference type="Gene3D" id="2.40.70.10">
    <property type="entry name" value="Acid Proteases"/>
    <property type="match status" value="1"/>
</dbReference>
<reference evidence="1 2" key="1">
    <citation type="journal article" date="2022" name="Nat. Genet.">
        <title>Improved pea reference genome and pan-genome highlight genomic features and evolutionary characteristics.</title>
        <authorList>
            <person name="Yang T."/>
            <person name="Liu R."/>
            <person name="Luo Y."/>
            <person name="Hu S."/>
            <person name="Wang D."/>
            <person name="Wang C."/>
            <person name="Pandey M.K."/>
            <person name="Ge S."/>
            <person name="Xu Q."/>
            <person name="Li N."/>
            <person name="Li G."/>
            <person name="Huang Y."/>
            <person name="Saxena R.K."/>
            <person name="Ji Y."/>
            <person name="Li M."/>
            <person name="Yan X."/>
            <person name="He Y."/>
            <person name="Liu Y."/>
            <person name="Wang X."/>
            <person name="Xiang C."/>
            <person name="Varshney R.K."/>
            <person name="Ding H."/>
            <person name="Gao S."/>
            <person name="Zong X."/>
        </authorList>
    </citation>
    <scope>NUCLEOTIDE SEQUENCE [LARGE SCALE GENOMIC DNA]</scope>
    <source>
        <strain evidence="1 2">cv. Zhongwan 6</strain>
    </source>
</reference>
<gene>
    <name evidence="1" type="ORF">KIW84_052224</name>
</gene>
<evidence type="ECO:0000313" key="1">
    <source>
        <dbReference type="EMBL" id="KAI5405362.1"/>
    </source>
</evidence>
<name>A0A9D4WPJ3_PEA</name>
<accession>A0A9D4WPJ3</accession>
<evidence type="ECO:0000313" key="2">
    <source>
        <dbReference type="Proteomes" id="UP001058974"/>
    </source>
</evidence>
<dbReference type="EMBL" id="JAMSHJ010000005">
    <property type="protein sequence ID" value="KAI5405362.1"/>
    <property type="molecule type" value="Genomic_DNA"/>
</dbReference>
<comment type="caution">
    <text evidence="1">The sequence shown here is derived from an EMBL/GenBank/DDBJ whole genome shotgun (WGS) entry which is preliminary data.</text>
</comment>
<dbReference type="Gramene" id="Psat05G0222400-T1">
    <property type="protein sequence ID" value="KAI5405362.1"/>
    <property type="gene ID" value="KIW84_052224"/>
</dbReference>
<organism evidence="1 2">
    <name type="scientific">Pisum sativum</name>
    <name type="common">Garden pea</name>
    <name type="synonym">Lathyrus oleraceus</name>
    <dbReference type="NCBI Taxonomy" id="3888"/>
    <lineage>
        <taxon>Eukaryota</taxon>
        <taxon>Viridiplantae</taxon>
        <taxon>Streptophyta</taxon>
        <taxon>Embryophyta</taxon>
        <taxon>Tracheophyta</taxon>
        <taxon>Spermatophyta</taxon>
        <taxon>Magnoliopsida</taxon>
        <taxon>eudicotyledons</taxon>
        <taxon>Gunneridae</taxon>
        <taxon>Pentapetalae</taxon>
        <taxon>rosids</taxon>
        <taxon>fabids</taxon>
        <taxon>Fabales</taxon>
        <taxon>Fabaceae</taxon>
        <taxon>Papilionoideae</taxon>
        <taxon>50 kb inversion clade</taxon>
        <taxon>NPAAA clade</taxon>
        <taxon>Hologalegina</taxon>
        <taxon>IRL clade</taxon>
        <taxon>Fabeae</taxon>
        <taxon>Lathyrus</taxon>
    </lineage>
</organism>
<sequence length="200" mass="22743">MNAEGVISDLSVKIQGHELKVPVFLLPVAGADMILGASWLATLGPHVADYASLTLKFFLNGKFVTLEGEKVPRPSVAQLNHLKRLQNTDVIAEWFTIQWLKSNVVEDMFKELPTDTKPEISRLLHTYKAVFNTPVALPPDRSHNHHIPLMEGSNPVKVKPYRYPHSQKTQIEQMIHEMLHQEPECQFIQQVKEVLKSDNH</sequence>
<dbReference type="InterPro" id="IPR043502">
    <property type="entry name" value="DNA/RNA_pol_sf"/>
</dbReference>
<dbReference type="Gene3D" id="3.10.10.10">
    <property type="entry name" value="HIV Type 1 Reverse Transcriptase, subunit A, domain 1"/>
    <property type="match status" value="1"/>
</dbReference>
<dbReference type="AlphaFoldDB" id="A0A9D4WPJ3"/>
<dbReference type="SUPFAM" id="SSF56672">
    <property type="entry name" value="DNA/RNA polymerases"/>
    <property type="match status" value="1"/>
</dbReference>
<proteinExistence type="predicted"/>
<dbReference type="InterPro" id="IPR021109">
    <property type="entry name" value="Peptidase_aspartic_dom_sf"/>
</dbReference>